<accession>A0A5B7IXC4</accession>
<evidence type="ECO:0000313" key="2">
    <source>
        <dbReference type="EMBL" id="MPC87165.1"/>
    </source>
</evidence>
<reference evidence="2 3" key="1">
    <citation type="submission" date="2019-05" db="EMBL/GenBank/DDBJ databases">
        <title>Another draft genome of Portunus trituberculatus and its Hox gene families provides insights of decapod evolution.</title>
        <authorList>
            <person name="Jeong J.-H."/>
            <person name="Song I."/>
            <person name="Kim S."/>
            <person name="Choi T."/>
            <person name="Kim D."/>
            <person name="Ryu S."/>
            <person name="Kim W."/>
        </authorList>
    </citation>
    <scope>NUCLEOTIDE SEQUENCE [LARGE SCALE GENOMIC DNA]</scope>
    <source>
        <tissue evidence="2">Muscle</tissue>
    </source>
</reference>
<keyword evidence="1" id="KW-1133">Transmembrane helix</keyword>
<organism evidence="2 3">
    <name type="scientific">Portunus trituberculatus</name>
    <name type="common">Swimming crab</name>
    <name type="synonym">Neptunus trituberculatus</name>
    <dbReference type="NCBI Taxonomy" id="210409"/>
    <lineage>
        <taxon>Eukaryota</taxon>
        <taxon>Metazoa</taxon>
        <taxon>Ecdysozoa</taxon>
        <taxon>Arthropoda</taxon>
        <taxon>Crustacea</taxon>
        <taxon>Multicrustacea</taxon>
        <taxon>Malacostraca</taxon>
        <taxon>Eumalacostraca</taxon>
        <taxon>Eucarida</taxon>
        <taxon>Decapoda</taxon>
        <taxon>Pleocyemata</taxon>
        <taxon>Brachyura</taxon>
        <taxon>Eubrachyura</taxon>
        <taxon>Portunoidea</taxon>
        <taxon>Portunidae</taxon>
        <taxon>Portuninae</taxon>
        <taxon>Portunus</taxon>
    </lineage>
</organism>
<dbReference type="EMBL" id="VSRR010073686">
    <property type="protein sequence ID" value="MPC87165.1"/>
    <property type="molecule type" value="Genomic_DNA"/>
</dbReference>
<proteinExistence type="predicted"/>
<dbReference type="Proteomes" id="UP000324222">
    <property type="component" value="Unassembled WGS sequence"/>
</dbReference>
<keyword evidence="1" id="KW-0812">Transmembrane</keyword>
<sequence>MLLMFICVARCVRAAEQNNYILTLLCIPVWKRTSFRACIFPSSSSLSISIASISFPLFLMVMLLLLLPTSSSSS</sequence>
<keyword evidence="3" id="KW-1185">Reference proteome</keyword>
<keyword evidence="1" id="KW-0472">Membrane</keyword>
<comment type="caution">
    <text evidence="2">The sequence shown here is derived from an EMBL/GenBank/DDBJ whole genome shotgun (WGS) entry which is preliminary data.</text>
</comment>
<feature type="transmembrane region" description="Helical" evidence="1">
    <location>
        <begin position="46"/>
        <end position="67"/>
    </location>
</feature>
<dbReference type="AlphaFoldDB" id="A0A5B7IXC4"/>
<gene>
    <name evidence="2" type="ORF">E2C01_082017</name>
</gene>
<evidence type="ECO:0000256" key="1">
    <source>
        <dbReference type="SAM" id="Phobius"/>
    </source>
</evidence>
<name>A0A5B7IXC4_PORTR</name>
<evidence type="ECO:0000313" key="3">
    <source>
        <dbReference type="Proteomes" id="UP000324222"/>
    </source>
</evidence>
<protein>
    <submittedName>
        <fullName evidence="2">Uncharacterized protein</fullName>
    </submittedName>
</protein>